<protein>
    <recommendedName>
        <fullName evidence="3">Flagellar hook-length control protein FliK</fullName>
    </recommendedName>
</protein>
<dbReference type="OrthoDB" id="7056260at2"/>
<dbReference type="Proteomes" id="UP000431684">
    <property type="component" value="Unassembled WGS sequence"/>
</dbReference>
<keyword evidence="2" id="KW-1185">Reference proteome</keyword>
<sequence>MAIDRVTPSSAALTIPERFVRERPGQSQTMLLPARPQDGTQFTPPRFVAEQSVAGQLAAEPGVHGAVGALLEAMEGPLPGGPRPSATLAGALAAEALLADAASMQPNQLFMSRQLAWHPPEPSAMAASWMAMVRTYAEQRTALLAQAQGRHVPASVFLSDGARHVLRDGRVPPQLVSELDAWRFAVYAWGAEKLVLRVVVRDPARDADEGQEGASSGRRLPHVALRLEIHLPGLGKVVLQLEAAEGGAVLEIGAAQAGAMQHMRAVLPEIGDIARRCGVRILRVRLMRELPAPGTGQPTRIQVAMLTPPLFKAMAEVAVRLSQPAPVE</sequence>
<accession>A0A6I3XGR0</accession>
<evidence type="ECO:0000313" key="1">
    <source>
        <dbReference type="EMBL" id="MUI15677.1"/>
    </source>
</evidence>
<dbReference type="AlphaFoldDB" id="A0A6I3XGR0"/>
<evidence type="ECO:0008006" key="3">
    <source>
        <dbReference type="Google" id="ProtNLM"/>
    </source>
</evidence>
<organism evidence="1 2">
    <name type="scientific">Pseudoduganella dura</name>
    <dbReference type="NCBI Taxonomy" id="321982"/>
    <lineage>
        <taxon>Bacteria</taxon>
        <taxon>Pseudomonadati</taxon>
        <taxon>Pseudomonadota</taxon>
        <taxon>Betaproteobacteria</taxon>
        <taxon>Burkholderiales</taxon>
        <taxon>Oxalobacteraceae</taxon>
        <taxon>Telluria group</taxon>
        <taxon>Pseudoduganella</taxon>
    </lineage>
</organism>
<evidence type="ECO:0000313" key="2">
    <source>
        <dbReference type="Proteomes" id="UP000431684"/>
    </source>
</evidence>
<proteinExistence type="predicted"/>
<dbReference type="EMBL" id="WNWM01000002">
    <property type="protein sequence ID" value="MUI15677.1"/>
    <property type="molecule type" value="Genomic_DNA"/>
</dbReference>
<comment type="caution">
    <text evidence="1">The sequence shown here is derived from an EMBL/GenBank/DDBJ whole genome shotgun (WGS) entry which is preliminary data.</text>
</comment>
<gene>
    <name evidence="1" type="ORF">GJV26_24945</name>
</gene>
<reference evidence="1 2" key="1">
    <citation type="submission" date="2019-11" db="EMBL/GenBank/DDBJ databases">
        <title>Draft Genome Sequences of Six Type Strains of the Genus Massilia.</title>
        <authorList>
            <person name="Miess H."/>
            <person name="Frediansyah A."/>
            <person name="Goeker M."/>
            <person name="Gross H."/>
        </authorList>
    </citation>
    <scope>NUCLEOTIDE SEQUENCE [LARGE SCALE GENOMIC DNA]</scope>
    <source>
        <strain evidence="1 2">DSM 17513</strain>
    </source>
</reference>
<name>A0A6I3XGR0_9BURK</name>
<dbReference type="RefSeq" id="WP_155711338.1">
    <property type="nucleotide sequence ID" value="NZ_BMWU01000005.1"/>
</dbReference>